<dbReference type="SUPFAM" id="SSF52374">
    <property type="entry name" value="Nucleotidylyl transferase"/>
    <property type="match status" value="1"/>
</dbReference>
<evidence type="ECO:0000256" key="3">
    <source>
        <dbReference type="ARBA" id="ARBA00022695"/>
    </source>
</evidence>
<dbReference type="GO" id="GO:0005524">
    <property type="term" value="F:ATP binding"/>
    <property type="evidence" value="ECO:0007669"/>
    <property type="project" value="UniProtKB-KW"/>
</dbReference>
<dbReference type="PANTHER" id="PTHR43793">
    <property type="entry name" value="FAD SYNTHASE"/>
    <property type="match status" value="1"/>
</dbReference>
<dbReference type="GO" id="GO:0016779">
    <property type="term" value="F:nucleotidyltransferase activity"/>
    <property type="evidence" value="ECO:0007669"/>
    <property type="project" value="UniProtKB-KW"/>
</dbReference>
<evidence type="ECO:0000256" key="2">
    <source>
        <dbReference type="ARBA" id="ARBA00022679"/>
    </source>
</evidence>
<evidence type="ECO:0000256" key="6">
    <source>
        <dbReference type="ARBA" id="ARBA00023277"/>
    </source>
</evidence>
<keyword evidence="2" id="KW-0808">Transferase</keyword>
<dbReference type="InterPro" id="IPR014729">
    <property type="entry name" value="Rossmann-like_a/b/a_fold"/>
</dbReference>
<dbReference type="NCBIfam" id="TIGR00125">
    <property type="entry name" value="cyt_tran_rel"/>
    <property type="match status" value="1"/>
</dbReference>
<sequence length="161" mass="17415">MVTMMPDEVIDLVNQTRAAGGSIAFTNGVFDLVHPGHVRYLRKAAAEGDLLIVGLNGDTSVRSIKGLGRPIVPAIERAEVLEALTSVDAVVIFEEPTPEKLIAQLQPDVLVKGADWMADQIVGRETVESRGGRVVRVDIEQGHSTTAIVNRIRSLHSKPNF</sequence>
<keyword evidence="5" id="KW-0067">ATP-binding</keyword>
<dbReference type="NCBIfam" id="TIGR02199">
    <property type="entry name" value="rfaE_dom_II"/>
    <property type="match status" value="1"/>
</dbReference>
<evidence type="ECO:0000313" key="9">
    <source>
        <dbReference type="EMBL" id="SVA24035.1"/>
    </source>
</evidence>
<dbReference type="EC" id="2.7.7.70" evidence="1"/>
<protein>
    <recommendedName>
        <fullName evidence="1">D-glycero-beta-D-manno-heptose 1-phosphate adenylyltransferase</fullName>
        <ecNumber evidence="1">2.7.7.70</ecNumber>
    </recommendedName>
</protein>
<comment type="catalytic activity">
    <reaction evidence="7">
        <text>D-glycero-beta-D-manno-heptose 1-phosphate + ATP + H(+) = ADP-D-glycero-beta-D-manno-heptose + diphosphate</text>
        <dbReference type="Rhea" id="RHEA:27465"/>
        <dbReference type="ChEBI" id="CHEBI:15378"/>
        <dbReference type="ChEBI" id="CHEBI:30616"/>
        <dbReference type="ChEBI" id="CHEBI:33019"/>
        <dbReference type="ChEBI" id="CHEBI:59967"/>
        <dbReference type="ChEBI" id="CHEBI:61593"/>
        <dbReference type="EC" id="2.7.7.70"/>
    </reaction>
</comment>
<gene>
    <name evidence="9" type="ORF">METZ01_LOCUS76889</name>
</gene>
<evidence type="ECO:0000256" key="5">
    <source>
        <dbReference type="ARBA" id="ARBA00022840"/>
    </source>
</evidence>
<evidence type="ECO:0000256" key="1">
    <source>
        <dbReference type="ARBA" id="ARBA00012519"/>
    </source>
</evidence>
<reference evidence="9" key="1">
    <citation type="submission" date="2018-05" db="EMBL/GenBank/DDBJ databases">
        <authorList>
            <person name="Lanie J.A."/>
            <person name="Ng W.-L."/>
            <person name="Kazmierczak K.M."/>
            <person name="Andrzejewski T.M."/>
            <person name="Davidsen T.M."/>
            <person name="Wayne K.J."/>
            <person name="Tettelin H."/>
            <person name="Glass J.I."/>
            <person name="Rusch D."/>
            <person name="Podicherti R."/>
            <person name="Tsui H.-C.T."/>
            <person name="Winkler M.E."/>
        </authorList>
    </citation>
    <scope>NUCLEOTIDE SEQUENCE</scope>
</reference>
<proteinExistence type="predicted"/>
<dbReference type="InterPro" id="IPR050385">
    <property type="entry name" value="Archaeal_FAD_synthase"/>
</dbReference>
<dbReference type="InterPro" id="IPR011914">
    <property type="entry name" value="RfaE_dom_II"/>
</dbReference>
<dbReference type="Gene3D" id="3.40.50.620">
    <property type="entry name" value="HUPs"/>
    <property type="match status" value="1"/>
</dbReference>
<dbReference type="GO" id="GO:0005975">
    <property type="term" value="P:carbohydrate metabolic process"/>
    <property type="evidence" value="ECO:0007669"/>
    <property type="project" value="InterPro"/>
</dbReference>
<keyword evidence="6" id="KW-0119">Carbohydrate metabolism</keyword>
<organism evidence="9">
    <name type="scientific">marine metagenome</name>
    <dbReference type="NCBI Taxonomy" id="408172"/>
    <lineage>
        <taxon>unclassified sequences</taxon>
        <taxon>metagenomes</taxon>
        <taxon>ecological metagenomes</taxon>
    </lineage>
</organism>
<keyword evidence="4" id="KW-0547">Nucleotide-binding</keyword>
<dbReference type="GO" id="GO:0016773">
    <property type="term" value="F:phosphotransferase activity, alcohol group as acceptor"/>
    <property type="evidence" value="ECO:0007669"/>
    <property type="project" value="InterPro"/>
</dbReference>
<dbReference type="InterPro" id="IPR004821">
    <property type="entry name" value="Cyt_trans-like"/>
</dbReference>
<dbReference type="Pfam" id="PF01467">
    <property type="entry name" value="CTP_transf_like"/>
    <property type="match status" value="1"/>
</dbReference>
<keyword evidence="3" id="KW-0548">Nucleotidyltransferase</keyword>
<name>A0A381U717_9ZZZZ</name>
<accession>A0A381U717</accession>
<dbReference type="AlphaFoldDB" id="A0A381U717"/>
<dbReference type="PANTHER" id="PTHR43793:SF2">
    <property type="entry name" value="BIFUNCTIONAL PROTEIN HLDE"/>
    <property type="match status" value="1"/>
</dbReference>
<feature type="domain" description="Cytidyltransferase-like" evidence="8">
    <location>
        <begin position="25"/>
        <end position="125"/>
    </location>
</feature>
<evidence type="ECO:0000259" key="8">
    <source>
        <dbReference type="Pfam" id="PF01467"/>
    </source>
</evidence>
<evidence type="ECO:0000256" key="7">
    <source>
        <dbReference type="ARBA" id="ARBA00047428"/>
    </source>
</evidence>
<evidence type="ECO:0000256" key="4">
    <source>
        <dbReference type="ARBA" id="ARBA00022741"/>
    </source>
</evidence>
<dbReference type="EMBL" id="UINC01005864">
    <property type="protein sequence ID" value="SVA24035.1"/>
    <property type="molecule type" value="Genomic_DNA"/>
</dbReference>